<dbReference type="PANTHER" id="PTHR40094">
    <property type="entry name" value="ALPHA-2-MACROGLOBULIN HOMOLOG"/>
    <property type="match status" value="1"/>
</dbReference>
<dbReference type="Pfam" id="PF17973">
    <property type="entry name" value="bMG10"/>
    <property type="match status" value="1"/>
</dbReference>
<proteinExistence type="inferred from homology"/>
<dbReference type="Proteomes" id="UP000316770">
    <property type="component" value="Chromosome"/>
</dbReference>
<feature type="region of interest" description="Disordered" evidence="2">
    <location>
        <begin position="858"/>
        <end position="890"/>
    </location>
</feature>
<sequence length="2002" mass="224063" precursor="true">MTHLRLIAPCLSMLIAFAVASAVGPRDTQWKAVEDAMNKGLPKTAIEALQPIIDGALQDKAYAEAVKAISQRIALEGAIQGDKPEEKVTRMTAEIEKAPEPMRPVMQAILANWYWQYFQQNRWRFMQRTETATSPSDDFTTWALPQILAEIDKHFQLALANPEALQKTPIDQYDALLNKGNAPDAYRPTLYDFLVFDAIDFYAAGEQAGARSQDAFDLQADSPIFASAADFIAWEPPTDDAQSPTLRAITLYQDLLVFHQDDDDKSAFYDADLSRLVFGNNKAFGEEKSSRFKASLKRFIETTAGHEISARGNAQLAQTIRDEGDLVEAHKIASEGLENFPKSVGGALCFNLIQQIEARSAQVSTERVWNEPLPTIDVQYRNVTKIYFRLVPFDFEAFVQSERWNSEQLDQRQQQELLARTPVTAWNADLPATTDYQERVEELPTPDDLKPGAYYLIASHHPEFARADNQVSFTEIWVSDLALVLRNHNGDGFVDGFVLDARSGDPLANANVRAWQRTNNANQRQPLPPTKTDENGRFEFRGQRLRGMVFHVVDGDNALSSIHNVDSYQNNRQPRPDEQTRFFTDRSIYRPGQTIQYKGICLRVDQQKNDYATIAGRELTVVFNDVNGKEIQRQKHRTNDYGSFSGSFNAPRDRLMGRMSIHVAGEPNGATQVTVEEYKRPKFLVSLDAPKEAARLGGEVNLQGSAKAYTGAAIDAAEVRWRVVREVRYPIWWSWSCWWIPQVPDAGQEIAHGTTTTAADGSFDIRFDARPDPSVSPESEASFQFTIYADVVDTTGETRSGSRQVNVGFVALRASVSSDDWLTTDAPTQIQLSTTTLDGEAIAADGVLKVYALQQPERPARGRLSNQPRPMYRRAGSPIDLADAPKPDPANPNSWALGEVVFEKSIQIDASGQAEASVQLKAGIYRAVFETKDPFGKAVTALLPIQVLDPNAKQLSIKIPNLLASAAWSVQPGSDFEGVWGSGYDTARAFVEIEHRGELLQSFWTAPGVTQVQIKQPIEEAMRGGLTLRTTMVRENRAYLESWQIRVPWTNKQLAVRWEHFVSKLEPAEKQTWTAVIDAPDAKRAAAEMVAGMYDASLDAYLPHHWADGFHVFRHNRSNVYSQFENQQKQLQGLLFNWNVDARDASLIYRSFPGEIINAIYGMRGNVQFRSRRGGGIAGGLGMMEADSFAAAAPAPMAMAKGMAKDSNAQVASAPAAEGAPADDEPPAADLDLENVSARKNLNETAFFFPHLIAGDDGTVRMEFTMPEALTKWRFMGFAHDNELRSGLLTDTVVTAKDLMVQPNPPRFVREGDVLEFTVKVSNQSPTRQTGTVRLSFAEARTGDSVDAAIGNDQRDQAFEIAAGQSKSLAWRIQIPDGIGFLTYKAVGSTGRLSDGEEGYLPVLSQRVLVTESQTLPIRGPQTVEFDFEKLLKSGDSDSLRHQSLDVQMVSNPSWYAVMALPYLMEYPHQCSEQTFSRLYANALARHIAGSDPKIHRVFEQWRGTPALESPLMKNQDLKAVMIEETPWLRQAESESEARRNVGILFDDNRLNDETARLLKKLADQQLDDGAWPWFPGGSANDYITLYITTGFGRMRHLGVDVDTSAAVKSLTRLDAWVTKQYTNIAESNRDENHLTATIALYLYGRSFFLEDQPVAAEHRTAVLYWLQQAKQYWLKLNNRQSQAHLAVALKRFGDLKTPVGIMASIKERSVSDEEMGMFWRDTEESWWWYRAPIETQAMMIEAFDEVMDDAAAVEDCKVWLLKQKQTQDWKTTKATTDAVYALLLRGTDLLASSELVRVDLGGQTVEPKDVEAGTGFYEQRFSGAEVTPQQGKITVTKVDEGVAWGSVTWQYMEEIAKITPHDGTPLTLTKQLFVKETTKDGPVLKPVDGPIAVGDELVVRIVLKTDRDMEYLHLKDQRGSGTEPVNVLSRYKYQDGLAYYESTRDTASHFFIDYLPKGTYVFEYSTRVQLRGRYQSGFANIQCMYAPEFNSHSQSLLLEVQ</sequence>
<feature type="region of interest" description="Disordered" evidence="2">
    <location>
        <begin position="1210"/>
        <end position="1229"/>
    </location>
</feature>
<dbReference type="SMART" id="SM01360">
    <property type="entry name" value="A2M"/>
    <property type="match status" value="1"/>
</dbReference>
<dbReference type="InterPro" id="IPR008930">
    <property type="entry name" value="Terpenoid_cyclase/PrenylTrfase"/>
</dbReference>
<dbReference type="SUPFAM" id="SSF48239">
    <property type="entry name" value="Terpenoid cyclases/Protein prenyltransferases"/>
    <property type="match status" value="1"/>
</dbReference>
<dbReference type="Pfam" id="PF01835">
    <property type="entry name" value="MG2"/>
    <property type="match status" value="1"/>
</dbReference>
<keyword evidence="6" id="KW-1185">Reference proteome</keyword>
<dbReference type="GO" id="GO:0004866">
    <property type="term" value="F:endopeptidase inhibitor activity"/>
    <property type="evidence" value="ECO:0007669"/>
    <property type="project" value="InterPro"/>
</dbReference>
<dbReference type="InterPro" id="IPR008969">
    <property type="entry name" value="CarboxyPept-like_regulatory"/>
</dbReference>
<feature type="chain" id="PRO_5021829649" evidence="3">
    <location>
        <begin position="22"/>
        <end position="2002"/>
    </location>
</feature>
<evidence type="ECO:0000256" key="2">
    <source>
        <dbReference type="SAM" id="MobiDB-lite"/>
    </source>
</evidence>
<evidence type="ECO:0000313" key="6">
    <source>
        <dbReference type="Proteomes" id="UP000316770"/>
    </source>
</evidence>
<protein>
    <submittedName>
        <fullName evidence="5">MG2 domain protein</fullName>
    </submittedName>
</protein>
<dbReference type="InterPro" id="IPR051802">
    <property type="entry name" value="YfhM-like"/>
</dbReference>
<evidence type="ECO:0000256" key="1">
    <source>
        <dbReference type="ARBA" id="ARBA00010556"/>
    </source>
</evidence>
<accession>A0A518IXR2</accession>
<evidence type="ECO:0000313" key="5">
    <source>
        <dbReference type="EMBL" id="QDV57882.1"/>
    </source>
</evidence>
<name>A0A518IXR2_9BACT</name>
<dbReference type="InterPro" id="IPR001599">
    <property type="entry name" value="Macroglobln_a2"/>
</dbReference>
<feature type="signal peptide" evidence="3">
    <location>
        <begin position="1"/>
        <end position="21"/>
    </location>
</feature>
<evidence type="ECO:0000256" key="3">
    <source>
        <dbReference type="SAM" id="SignalP"/>
    </source>
</evidence>
<keyword evidence="3" id="KW-0732">Signal</keyword>
<gene>
    <name evidence="5" type="ORF">Mal33_38970</name>
</gene>
<dbReference type="InterPro" id="IPR041246">
    <property type="entry name" value="Bact_MG10"/>
</dbReference>
<reference evidence="5 6" key="1">
    <citation type="submission" date="2019-02" db="EMBL/GenBank/DDBJ databases">
        <title>Deep-cultivation of Planctomycetes and their phenomic and genomic characterization uncovers novel biology.</title>
        <authorList>
            <person name="Wiegand S."/>
            <person name="Jogler M."/>
            <person name="Boedeker C."/>
            <person name="Pinto D."/>
            <person name="Vollmers J."/>
            <person name="Rivas-Marin E."/>
            <person name="Kohn T."/>
            <person name="Peeters S.H."/>
            <person name="Heuer A."/>
            <person name="Rast P."/>
            <person name="Oberbeckmann S."/>
            <person name="Bunk B."/>
            <person name="Jeske O."/>
            <person name="Meyerdierks A."/>
            <person name="Storesund J.E."/>
            <person name="Kallscheuer N."/>
            <person name="Luecker S."/>
            <person name="Lage O.M."/>
            <person name="Pohl T."/>
            <person name="Merkel B.J."/>
            <person name="Hornburger P."/>
            <person name="Mueller R.-W."/>
            <person name="Bruemmer F."/>
            <person name="Labrenz M."/>
            <person name="Spormann A.M."/>
            <person name="Op den Camp H."/>
            <person name="Overmann J."/>
            <person name="Amann R."/>
            <person name="Jetten M.S.M."/>
            <person name="Mascher T."/>
            <person name="Medema M.H."/>
            <person name="Devos D.P."/>
            <person name="Kaster A.-K."/>
            <person name="Ovreas L."/>
            <person name="Rohde M."/>
            <person name="Galperin M.Y."/>
            <person name="Jogler C."/>
        </authorList>
    </citation>
    <scope>NUCLEOTIDE SEQUENCE [LARGE SCALE GENOMIC DNA]</scope>
    <source>
        <strain evidence="5 6">Mal33</strain>
    </source>
</reference>
<evidence type="ECO:0000259" key="4">
    <source>
        <dbReference type="SMART" id="SM01360"/>
    </source>
</evidence>
<dbReference type="Gene3D" id="1.50.10.20">
    <property type="match status" value="1"/>
</dbReference>
<dbReference type="SMART" id="SM01419">
    <property type="entry name" value="Thiol-ester_cl"/>
    <property type="match status" value="1"/>
</dbReference>
<dbReference type="EMBL" id="CP036318">
    <property type="protein sequence ID" value="QDV57882.1"/>
    <property type="molecule type" value="Genomic_DNA"/>
</dbReference>
<dbReference type="InterPro" id="IPR047565">
    <property type="entry name" value="Alpha-macroglob_thiol-ester_cl"/>
</dbReference>
<comment type="similarity">
    <text evidence="1">Belongs to the protease inhibitor I39 (alpha-2-macroglobulin) family. Bacterial alpha-2-macroglobulin subfamily.</text>
</comment>
<dbReference type="Pfam" id="PF00207">
    <property type="entry name" value="A2M"/>
    <property type="match status" value="1"/>
</dbReference>
<dbReference type="InterPro" id="IPR002890">
    <property type="entry name" value="MG2"/>
</dbReference>
<dbReference type="Gene3D" id="2.60.40.1930">
    <property type="match status" value="1"/>
</dbReference>
<feature type="domain" description="Alpha-2-macroglobulin" evidence="4">
    <location>
        <begin position="1245"/>
        <end position="1335"/>
    </location>
</feature>
<organism evidence="5 6">
    <name type="scientific">Rosistilla oblonga</name>
    <dbReference type="NCBI Taxonomy" id="2527990"/>
    <lineage>
        <taxon>Bacteria</taxon>
        <taxon>Pseudomonadati</taxon>
        <taxon>Planctomycetota</taxon>
        <taxon>Planctomycetia</taxon>
        <taxon>Pirellulales</taxon>
        <taxon>Pirellulaceae</taxon>
        <taxon>Rosistilla</taxon>
    </lineage>
</organism>
<dbReference type="PANTHER" id="PTHR40094:SF1">
    <property type="entry name" value="UBIQUITIN DOMAIN-CONTAINING PROTEIN"/>
    <property type="match status" value="1"/>
</dbReference>
<dbReference type="SUPFAM" id="SSF49464">
    <property type="entry name" value="Carboxypeptidase regulatory domain-like"/>
    <property type="match status" value="1"/>
</dbReference>